<dbReference type="RefSeq" id="XP_033577383.1">
    <property type="nucleotide sequence ID" value="XM_033714268.1"/>
</dbReference>
<proteinExistence type="predicted"/>
<dbReference type="GeneID" id="54455161"/>
<evidence type="ECO:0000313" key="1">
    <source>
        <dbReference type="EMBL" id="KAF2810419.1"/>
    </source>
</evidence>
<dbReference type="Proteomes" id="UP000504636">
    <property type="component" value="Unplaced"/>
</dbReference>
<organism evidence="1">
    <name type="scientific">Mytilinidion resinicola</name>
    <dbReference type="NCBI Taxonomy" id="574789"/>
    <lineage>
        <taxon>Eukaryota</taxon>
        <taxon>Fungi</taxon>
        <taxon>Dikarya</taxon>
        <taxon>Ascomycota</taxon>
        <taxon>Pezizomycotina</taxon>
        <taxon>Dothideomycetes</taxon>
        <taxon>Pleosporomycetidae</taxon>
        <taxon>Mytilinidiales</taxon>
        <taxon>Mytilinidiaceae</taxon>
        <taxon>Mytilinidion</taxon>
    </lineage>
</organism>
<name>A0A6A6YPE2_9PEZI</name>
<evidence type="ECO:0000313" key="2">
    <source>
        <dbReference type="Proteomes" id="UP000504636"/>
    </source>
</evidence>
<evidence type="ECO:0000313" key="3">
    <source>
        <dbReference type="RefSeq" id="XP_033577383.1"/>
    </source>
</evidence>
<keyword evidence="2" id="KW-1185">Reference proteome</keyword>
<gene>
    <name evidence="1 3" type="ORF">BDZ99DRAFT_311137</name>
</gene>
<evidence type="ECO:0008006" key="4">
    <source>
        <dbReference type="Google" id="ProtNLM"/>
    </source>
</evidence>
<protein>
    <recommendedName>
        <fullName evidence="4">F-box domain-containing protein</fullName>
    </recommendedName>
</protein>
<dbReference type="EMBL" id="MU003700">
    <property type="protein sequence ID" value="KAF2810419.1"/>
    <property type="molecule type" value="Genomic_DNA"/>
</dbReference>
<reference evidence="3" key="2">
    <citation type="submission" date="2020-04" db="EMBL/GenBank/DDBJ databases">
        <authorList>
            <consortium name="NCBI Genome Project"/>
        </authorList>
    </citation>
    <scope>NUCLEOTIDE SEQUENCE</scope>
    <source>
        <strain evidence="3">CBS 304.34</strain>
    </source>
</reference>
<dbReference type="AlphaFoldDB" id="A0A6A6YPE2"/>
<reference evidence="3" key="3">
    <citation type="submission" date="2025-04" db="UniProtKB">
        <authorList>
            <consortium name="RefSeq"/>
        </authorList>
    </citation>
    <scope>IDENTIFICATION</scope>
    <source>
        <strain evidence="3">CBS 304.34</strain>
    </source>
</reference>
<accession>A0A6A6YPE2</accession>
<sequence>MASTFPTLPQEMVNSITPYPAQTNLSNLSKTYKAIRIVTLEALFKKITMTWKGDSKEYPKEHKGHMLESPCINLLRTMIETPKLVTYISIVSLRAEGFRRHGSFLFGPSLPSPLKPQSETFLATLRETGMPKREDMEAGLKANSLDAIIALFLVKCPNLTTLTIAQDLLRHNHHIGGVLSHALSAQPTTKTTKLEHLKSLNLGADPETEKQHIGFYIEDLGSSLDMRLYLPFFHLPTLEEAEMNLPAEWNQNEEQDKSLAIMPGNAPSLKNCGYPKQVLHLWYYEKSWLLHRILYPWITTFGFPVRTTLMVLRSHPASN</sequence>
<dbReference type="OrthoDB" id="3720847at2759"/>
<reference evidence="1 3" key="1">
    <citation type="journal article" date="2020" name="Stud. Mycol.">
        <title>101 Dothideomycetes genomes: a test case for predicting lifestyles and emergence of pathogens.</title>
        <authorList>
            <person name="Haridas S."/>
            <person name="Albert R."/>
            <person name="Binder M."/>
            <person name="Bloem J."/>
            <person name="Labutti K."/>
            <person name="Salamov A."/>
            <person name="Andreopoulos B."/>
            <person name="Baker S."/>
            <person name="Barry K."/>
            <person name="Bills G."/>
            <person name="Bluhm B."/>
            <person name="Cannon C."/>
            <person name="Castanera R."/>
            <person name="Culley D."/>
            <person name="Daum C."/>
            <person name="Ezra D."/>
            <person name="Gonzalez J."/>
            <person name="Henrissat B."/>
            <person name="Kuo A."/>
            <person name="Liang C."/>
            <person name="Lipzen A."/>
            <person name="Lutzoni F."/>
            <person name="Magnuson J."/>
            <person name="Mondo S."/>
            <person name="Nolan M."/>
            <person name="Ohm R."/>
            <person name="Pangilinan J."/>
            <person name="Park H.-J."/>
            <person name="Ramirez L."/>
            <person name="Alfaro M."/>
            <person name="Sun H."/>
            <person name="Tritt A."/>
            <person name="Yoshinaga Y."/>
            <person name="Zwiers L.-H."/>
            <person name="Turgeon B."/>
            <person name="Goodwin S."/>
            <person name="Spatafora J."/>
            <person name="Crous P."/>
            <person name="Grigoriev I."/>
        </authorList>
    </citation>
    <scope>NUCLEOTIDE SEQUENCE</scope>
    <source>
        <strain evidence="1 3">CBS 304.34</strain>
    </source>
</reference>